<reference evidence="2 3" key="1">
    <citation type="submission" date="2023-01" db="EMBL/GenBank/DDBJ databases">
        <title>Analysis of 21 Apiospora genomes using comparative genomics revels a genus with tremendous synthesis potential of carbohydrate active enzymes and secondary metabolites.</title>
        <authorList>
            <person name="Sorensen T."/>
        </authorList>
    </citation>
    <scope>NUCLEOTIDE SEQUENCE [LARGE SCALE GENOMIC DNA]</scope>
    <source>
        <strain evidence="2 3">CBS 20057</strain>
    </source>
</reference>
<gene>
    <name evidence="2" type="ORF">PG991_011556</name>
</gene>
<feature type="region of interest" description="Disordered" evidence="1">
    <location>
        <begin position="1"/>
        <end position="58"/>
    </location>
</feature>
<evidence type="ECO:0000313" key="3">
    <source>
        <dbReference type="Proteomes" id="UP001396898"/>
    </source>
</evidence>
<proteinExistence type="predicted"/>
<protein>
    <submittedName>
        <fullName evidence="2">Uncharacterized protein</fullName>
    </submittedName>
</protein>
<evidence type="ECO:0000313" key="2">
    <source>
        <dbReference type="EMBL" id="KAK8009005.1"/>
    </source>
</evidence>
<keyword evidence="3" id="KW-1185">Reference proteome</keyword>
<feature type="compositionally biased region" description="Basic and acidic residues" evidence="1">
    <location>
        <begin position="28"/>
        <end position="46"/>
    </location>
</feature>
<dbReference type="Proteomes" id="UP001396898">
    <property type="component" value="Unassembled WGS sequence"/>
</dbReference>
<name>A0ABR1REU5_9PEZI</name>
<accession>A0ABR1REU5</accession>
<organism evidence="2 3">
    <name type="scientific">Apiospora marii</name>
    <dbReference type="NCBI Taxonomy" id="335849"/>
    <lineage>
        <taxon>Eukaryota</taxon>
        <taxon>Fungi</taxon>
        <taxon>Dikarya</taxon>
        <taxon>Ascomycota</taxon>
        <taxon>Pezizomycotina</taxon>
        <taxon>Sordariomycetes</taxon>
        <taxon>Xylariomycetidae</taxon>
        <taxon>Amphisphaeriales</taxon>
        <taxon>Apiosporaceae</taxon>
        <taxon>Apiospora</taxon>
    </lineage>
</organism>
<dbReference type="EMBL" id="JAQQWI010000016">
    <property type="protein sequence ID" value="KAK8009005.1"/>
    <property type="molecule type" value="Genomic_DNA"/>
</dbReference>
<evidence type="ECO:0000256" key="1">
    <source>
        <dbReference type="SAM" id="MobiDB-lite"/>
    </source>
</evidence>
<sequence length="89" mass="9844">MTHSSQAEGDLSATRGTPRITTHPTTAAERRTERENLSEASQRRFLSESSTSSSRTVMIADQTSDEAVAIKKSRKKARKNLDRILGILN</sequence>
<comment type="caution">
    <text evidence="2">The sequence shown here is derived from an EMBL/GenBank/DDBJ whole genome shotgun (WGS) entry which is preliminary data.</text>
</comment>